<feature type="region of interest" description="Disordered" evidence="4">
    <location>
        <begin position="390"/>
        <end position="418"/>
    </location>
</feature>
<feature type="region of interest" description="Disordered" evidence="4">
    <location>
        <begin position="1"/>
        <end position="25"/>
    </location>
</feature>
<evidence type="ECO:0000313" key="7">
    <source>
        <dbReference type="Proteomes" id="UP000696280"/>
    </source>
</evidence>
<dbReference type="SMART" id="SM00449">
    <property type="entry name" value="SPRY"/>
    <property type="match status" value="1"/>
</dbReference>
<dbReference type="InterPro" id="IPR037353">
    <property type="entry name" value="ASH2"/>
</dbReference>
<gene>
    <name evidence="6" type="ORF">HYFRA_00005537</name>
</gene>
<dbReference type="InterPro" id="IPR043136">
    <property type="entry name" value="B30.2/SPRY_sf"/>
</dbReference>
<evidence type="ECO:0000256" key="2">
    <source>
        <dbReference type="ARBA" id="ARBA00023242"/>
    </source>
</evidence>
<evidence type="ECO:0000313" key="6">
    <source>
        <dbReference type="EMBL" id="CAG8951736.1"/>
    </source>
</evidence>
<dbReference type="GO" id="GO:0000976">
    <property type="term" value="F:transcription cis-regulatory region binding"/>
    <property type="evidence" value="ECO:0007669"/>
    <property type="project" value="TreeGrafter"/>
</dbReference>
<evidence type="ECO:0000259" key="5">
    <source>
        <dbReference type="PROSITE" id="PS50188"/>
    </source>
</evidence>
<comment type="subcellular location">
    <subcellularLocation>
        <location evidence="1">Nucleus</location>
    </subcellularLocation>
</comment>
<feature type="compositionally biased region" description="Basic and acidic residues" evidence="4">
    <location>
        <begin position="58"/>
        <end position="87"/>
    </location>
</feature>
<dbReference type="CDD" id="cd12872">
    <property type="entry name" value="SPRY_Ash2"/>
    <property type="match status" value="1"/>
</dbReference>
<dbReference type="PROSITE" id="PS50188">
    <property type="entry name" value="B302_SPRY"/>
    <property type="match status" value="1"/>
</dbReference>
<evidence type="ECO:0000256" key="3">
    <source>
        <dbReference type="ARBA" id="ARBA00038149"/>
    </source>
</evidence>
<organism evidence="6 7">
    <name type="scientific">Hymenoscyphus fraxineus</name>
    <dbReference type="NCBI Taxonomy" id="746836"/>
    <lineage>
        <taxon>Eukaryota</taxon>
        <taxon>Fungi</taxon>
        <taxon>Dikarya</taxon>
        <taxon>Ascomycota</taxon>
        <taxon>Pezizomycotina</taxon>
        <taxon>Leotiomycetes</taxon>
        <taxon>Helotiales</taxon>
        <taxon>Helotiaceae</taxon>
        <taxon>Hymenoscyphus</taxon>
    </lineage>
</organism>
<comment type="caution">
    <text evidence="6">The sequence shown here is derived from an EMBL/GenBank/DDBJ whole genome shotgun (WGS) entry which is preliminary data.</text>
</comment>
<dbReference type="InterPro" id="IPR003877">
    <property type="entry name" value="SPRY_dom"/>
</dbReference>
<keyword evidence="2" id="KW-0539">Nucleus</keyword>
<name>A0A9N9KRF1_9HELO</name>
<evidence type="ECO:0000256" key="4">
    <source>
        <dbReference type="SAM" id="MobiDB-lite"/>
    </source>
</evidence>
<accession>A0A9N9KRF1</accession>
<dbReference type="GO" id="GO:0048188">
    <property type="term" value="C:Set1C/COMPASS complex"/>
    <property type="evidence" value="ECO:0007669"/>
    <property type="project" value="InterPro"/>
</dbReference>
<feature type="domain" description="B30.2/SPRY" evidence="5">
    <location>
        <begin position="176"/>
        <end position="377"/>
    </location>
</feature>
<protein>
    <recommendedName>
        <fullName evidence="5">B30.2/SPRY domain-containing protein</fullName>
    </recommendedName>
</protein>
<proteinExistence type="inferred from homology"/>
<dbReference type="OrthoDB" id="10266026at2759"/>
<comment type="similarity">
    <text evidence="3">Belongs to the cclA family.</text>
</comment>
<dbReference type="EMBL" id="CAJVRL010000044">
    <property type="protein sequence ID" value="CAG8951736.1"/>
    <property type="molecule type" value="Genomic_DNA"/>
</dbReference>
<dbReference type="InterPro" id="IPR001870">
    <property type="entry name" value="B30.2/SPRY"/>
</dbReference>
<dbReference type="SUPFAM" id="SSF49899">
    <property type="entry name" value="Concanavalin A-like lectins/glucanases"/>
    <property type="match status" value="1"/>
</dbReference>
<dbReference type="Gene3D" id="2.60.120.920">
    <property type="match status" value="1"/>
</dbReference>
<keyword evidence="7" id="KW-1185">Reference proteome</keyword>
<dbReference type="InterPro" id="IPR013320">
    <property type="entry name" value="ConA-like_dom_sf"/>
</dbReference>
<feature type="region of interest" description="Disordered" evidence="4">
    <location>
        <begin position="37"/>
        <end position="116"/>
    </location>
</feature>
<dbReference type="PANTHER" id="PTHR10598">
    <property type="entry name" value="SET1/ASH2 HISTONE METHYLTRANSFERASE COMPLEX SUBUNIT ASH2"/>
    <property type="match status" value="1"/>
</dbReference>
<dbReference type="PANTHER" id="PTHR10598:SF0">
    <property type="entry name" value="SET1_ASH2 HISTONE METHYLTRANSFERASE COMPLEX SUBUNIT ASH2"/>
    <property type="match status" value="1"/>
</dbReference>
<evidence type="ECO:0000256" key="1">
    <source>
        <dbReference type="ARBA" id="ARBA00004123"/>
    </source>
</evidence>
<dbReference type="AlphaFoldDB" id="A0A9N9KRF1"/>
<dbReference type="Proteomes" id="UP000696280">
    <property type="component" value="Unassembled WGS sequence"/>
</dbReference>
<sequence length="585" mass="64012">MSTGAPSPQREVTPKETPILPPGVIIPGVVPASSIPAKRVLEDDHQPAVSSPLNPDFKPAKPQDDAPLARERASRAKKESLKKRESKGGVFATESSARSTPDPKAPATKHKKKESALAPIRYKLAPPKAEDFEPPKGPIFVQAHKKIAPDGTEIQFNETAEQLHNKRGFHYIHGIADPAFPSSLYYRHSEAEPFGPRFVFEDTSTHMFLDESAKHITTDKGFRMAKTNVGIRQGRWYWECKITSGIPKRKKSEAGQESANGHVRMGWARREATLDAPVGFDAYSYGIRDAKGQKVFMSRPKDFFPPGQEIQEGDVIGLEINLPSESLHRKVVEGHYNPAVDLADDEPSGIETADIIRDRVPIRFKTHLYFEYIDYHAVKELEELMNPSPVISSQGGIGNSSGQKPGPTHPSPSLRTLPHSNIKIYKNGELMGTPFTDLLAFLPPASKPPPTQLGAREGLDDGMLGYYPAVSVFRGGAAEVNFGPDFWFPPPGYGKGEDVDMTGTDQTTISKLTELRAVAERYDEQIAEDIVYDIVDEVDFWVQDGGVSGKGATAGVLRASAGISVPDARGGFAGSEIKELVQDDE</sequence>
<reference evidence="6" key="1">
    <citation type="submission" date="2021-07" db="EMBL/GenBank/DDBJ databases">
        <authorList>
            <person name="Durling M."/>
        </authorList>
    </citation>
    <scope>NUCLEOTIDE SEQUENCE</scope>
</reference>